<dbReference type="OrthoDB" id="3428978at2"/>
<dbReference type="AlphaFoldDB" id="A0A076FD89"/>
<evidence type="ECO:0000256" key="2">
    <source>
        <dbReference type="ARBA" id="ARBA00022741"/>
    </source>
</evidence>
<dbReference type="Gene3D" id="3.30.470.20">
    <property type="entry name" value="ATP-grasp fold, B domain"/>
    <property type="match status" value="1"/>
</dbReference>
<dbReference type="EMBL" id="CP009043">
    <property type="protein sequence ID" value="AII15322.1"/>
    <property type="molecule type" value="Genomic_DNA"/>
</dbReference>
<keyword evidence="2 4" id="KW-0547">Nucleotide-binding</keyword>
<dbReference type="PANTHER" id="PTHR43585:SF2">
    <property type="entry name" value="ATP-GRASP ENZYME FSQD"/>
    <property type="match status" value="1"/>
</dbReference>
<dbReference type="InterPro" id="IPR011761">
    <property type="entry name" value="ATP-grasp"/>
</dbReference>
<dbReference type="RefSeq" id="WP_051870951.1">
    <property type="nucleotide sequence ID" value="NZ_CP009043.1"/>
</dbReference>
<dbReference type="PANTHER" id="PTHR43585">
    <property type="entry name" value="FUMIPYRROLE BIOSYNTHESIS PROTEIN C"/>
    <property type="match status" value="1"/>
</dbReference>
<dbReference type="GO" id="GO:0046872">
    <property type="term" value="F:metal ion binding"/>
    <property type="evidence" value="ECO:0007669"/>
    <property type="project" value="InterPro"/>
</dbReference>
<evidence type="ECO:0000256" key="1">
    <source>
        <dbReference type="ARBA" id="ARBA00022598"/>
    </source>
</evidence>
<dbReference type="eggNOG" id="COG0026">
    <property type="taxonomic scope" value="Bacteria"/>
</dbReference>
<dbReference type="STRING" id="1244531.CIG2463D_1692"/>
<dbReference type="GO" id="GO:0005524">
    <property type="term" value="F:ATP binding"/>
    <property type="evidence" value="ECO:0007669"/>
    <property type="project" value="UniProtKB-UniRule"/>
</dbReference>
<reference evidence="7" key="1">
    <citation type="journal article" date="2014" name="Genome Announc.">
        <title>Complete Genome Sequence of Campylobacter iguaniorum Strain 1485ET, Isolated from a Bearded Dragon (Pogona vitticeps).</title>
        <authorList>
            <person name="Gilbert M.J."/>
            <person name="Miller W.G."/>
            <person name="Yee E."/>
            <person name="Kik M."/>
            <person name="Wagenaar J.A."/>
            <person name="Duim B."/>
        </authorList>
    </citation>
    <scope>NUCLEOTIDE SEQUENCE [LARGE SCALE GENOMIC DNA]</scope>
    <source>
        <strain evidence="7">1485E</strain>
    </source>
</reference>
<gene>
    <name evidence="6" type="ORF">CIG1485E_1499</name>
</gene>
<dbReference type="GO" id="GO:0016874">
    <property type="term" value="F:ligase activity"/>
    <property type="evidence" value="ECO:0007669"/>
    <property type="project" value="UniProtKB-KW"/>
</dbReference>
<dbReference type="HOGENOM" id="CLU_1105529_0_0_7"/>
<dbReference type="KEGG" id="caj:CIG1485E_1499"/>
<evidence type="ECO:0000313" key="6">
    <source>
        <dbReference type="EMBL" id="AII15322.1"/>
    </source>
</evidence>
<dbReference type="Proteomes" id="UP000028486">
    <property type="component" value="Chromosome"/>
</dbReference>
<evidence type="ECO:0000256" key="4">
    <source>
        <dbReference type="PROSITE-ProRule" id="PRU00409"/>
    </source>
</evidence>
<evidence type="ECO:0000313" key="7">
    <source>
        <dbReference type="Proteomes" id="UP000028486"/>
    </source>
</evidence>
<proteinExistence type="predicted"/>
<evidence type="ECO:0000259" key="5">
    <source>
        <dbReference type="PROSITE" id="PS50975"/>
    </source>
</evidence>
<dbReference type="SUPFAM" id="SSF56059">
    <property type="entry name" value="Glutathione synthetase ATP-binding domain-like"/>
    <property type="match status" value="1"/>
</dbReference>
<keyword evidence="7" id="KW-1185">Reference proteome</keyword>
<dbReference type="PROSITE" id="PS50975">
    <property type="entry name" value="ATP_GRASP"/>
    <property type="match status" value="1"/>
</dbReference>
<evidence type="ECO:0000256" key="3">
    <source>
        <dbReference type="ARBA" id="ARBA00022840"/>
    </source>
</evidence>
<organism evidence="6 7">
    <name type="scientific">Campylobacter iguaniorum</name>
    <dbReference type="NCBI Taxonomy" id="1244531"/>
    <lineage>
        <taxon>Bacteria</taxon>
        <taxon>Pseudomonadati</taxon>
        <taxon>Campylobacterota</taxon>
        <taxon>Epsilonproteobacteria</taxon>
        <taxon>Campylobacterales</taxon>
        <taxon>Campylobacteraceae</taxon>
        <taxon>Campylobacter</taxon>
    </lineage>
</organism>
<feature type="domain" description="ATP-grasp" evidence="5">
    <location>
        <begin position="3"/>
        <end position="169"/>
    </location>
</feature>
<sequence>MTKLNFPLVVKPSDRSAGRGVKKVNNINELKQAFKEAKEISNNKIVLIEEVLSGQQFSIETISSNKKHQIIAITEEFFREGVNEGDYLETQHLIPARIDEISKEMIQTEIFKILDAFDVKFGASHIELKFKNNKIKIIEVASRMGGLRNTMVRDAYDTDYNKLLLDSSLKKNIFLENQTVKFNSIAKFIYTKNDYEVYKNIKANYNSLITDDFVNANDSTNFSYASNLLDSKGFYYIKIPLRQDPDTLLKD</sequence>
<accession>A0A076FD89</accession>
<keyword evidence="3 4" id="KW-0067">ATP-binding</keyword>
<dbReference type="Pfam" id="PF13535">
    <property type="entry name" value="ATP-grasp_4"/>
    <property type="match status" value="1"/>
</dbReference>
<protein>
    <submittedName>
        <fullName evidence="6">ATP-grasp domain-containing protein</fullName>
    </submittedName>
</protein>
<dbReference type="InterPro" id="IPR052032">
    <property type="entry name" value="ATP-dep_AA_Ligase"/>
</dbReference>
<keyword evidence="1" id="KW-0436">Ligase</keyword>
<name>A0A076FD89_9BACT</name>